<dbReference type="PANTHER" id="PTHR30055:SF234">
    <property type="entry name" value="HTH-TYPE TRANSCRIPTIONAL REGULATOR BETI"/>
    <property type="match status" value="1"/>
</dbReference>
<dbReference type="EMBL" id="DSKY01000022">
    <property type="protein sequence ID" value="HDY60125.1"/>
    <property type="molecule type" value="Genomic_DNA"/>
</dbReference>
<dbReference type="SUPFAM" id="SSF48498">
    <property type="entry name" value="Tetracyclin repressor-like, C-terminal domain"/>
    <property type="match status" value="1"/>
</dbReference>
<dbReference type="InterPro" id="IPR001647">
    <property type="entry name" value="HTH_TetR"/>
</dbReference>
<dbReference type="InterPro" id="IPR036271">
    <property type="entry name" value="Tet_transcr_reg_TetR-rel_C_sf"/>
</dbReference>
<dbReference type="AlphaFoldDB" id="A0A7V0Z7Q2"/>
<organism evidence="6">
    <name type="scientific">candidate division WOR-3 bacterium</name>
    <dbReference type="NCBI Taxonomy" id="2052148"/>
    <lineage>
        <taxon>Bacteria</taxon>
        <taxon>Bacteria division WOR-3</taxon>
    </lineage>
</organism>
<reference evidence="6" key="1">
    <citation type="journal article" date="2020" name="mSystems">
        <title>Genome- and Community-Level Interaction Insights into Carbon Utilization and Element Cycling Functions of Hydrothermarchaeota in Hydrothermal Sediment.</title>
        <authorList>
            <person name="Zhou Z."/>
            <person name="Liu Y."/>
            <person name="Xu W."/>
            <person name="Pan J."/>
            <person name="Luo Z.H."/>
            <person name="Li M."/>
        </authorList>
    </citation>
    <scope>NUCLEOTIDE SEQUENCE [LARGE SCALE GENOMIC DNA]</scope>
    <source>
        <strain evidence="6">SpSt-258</strain>
    </source>
</reference>
<proteinExistence type="predicted"/>
<feature type="DNA-binding region" description="H-T-H motif" evidence="4">
    <location>
        <begin position="33"/>
        <end position="52"/>
    </location>
</feature>
<protein>
    <submittedName>
        <fullName evidence="6">TetR/AcrR family transcriptional regulator</fullName>
    </submittedName>
</protein>
<accession>A0A7V0Z7Q2</accession>
<dbReference type="PROSITE" id="PS50977">
    <property type="entry name" value="HTH_TETR_2"/>
    <property type="match status" value="1"/>
</dbReference>
<sequence>MVVLMTVSKRAMREAIVNSARYVFARFGYRKTTMDSIARAARKGKSSIYYYFKNKEEIFLAVVEKEAQVVKDEIKNALSAVSDPKEKLTIYVLTRMRVFYRIAHFYSSFREEYFKEYDFIQRFRENYDRYETKLILDILREGIKKGIFSIPDPALAANYFVMALKGFEYLWGTEGDIARLEKKTEAMLEMLYRGILKK</sequence>
<dbReference type="InterPro" id="IPR050109">
    <property type="entry name" value="HTH-type_TetR-like_transc_reg"/>
</dbReference>
<evidence type="ECO:0000256" key="1">
    <source>
        <dbReference type="ARBA" id="ARBA00023015"/>
    </source>
</evidence>
<keyword evidence="3" id="KW-0804">Transcription</keyword>
<dbReference type="InterPro" id="IPR009057">
    <property type="entry name" value="Homeodomain-like_sf"/>
</dbReference>
<keyword evidence="2 4" id="KW-0238">DNA-binding</keyword>
<keyword evidence="1" id="KW-0805">Transcription regulation</keyword>
<dbReference type="PANTHER" id="PTHR30055">
    <property type="entry name" value="HTH-TYPE TRANSCRIPTIONAL REGULATOR RUTR"/>
    <property type="match status" value="1"/>
</dbReference>
<feature type="domain" description="HTH tetR-type" evidence="5">
    <location>
        <begin position="10"/>
        <end position="70"/>
    </location>
</feature>
<name>A0A7V0Z7Q2_UNCW3</name>
<evidence type="ECO:0000256" key="4">
    <source>
        <dbReference type="PROSITE-ProRule" id="PRU00335"/>
    </source>
</evidence>
<dbReference type="Gene3D" id="1.10.357.10">
    <property type="entry name" value="Tetracycline Repressor, domain 2"/>
    <property type="match status" value="1"/>
</dbReference>
<evidence type="ECO:0000256" key="2">
    <source>
        <dbReference type="ARBA" id="ARBA00023125"/>
    </source>
</evidence>
<gene>
    <name evidence="6" type="ORF">ENP86_11370</name>
</gene>
<dbReference type="Gene3D" id="1.10.10.60">
    <property type="entry name" value="Homeodomain-like"/>
    <property type="match status" value="1"/>
</dbReference>
<evidence type="ECO:0000313" key="6">
    <source>
        <dbReference type="EMBL" id="HDY60125.1"/>
    </source>
</evidence>
<evidence type="ECO:0000259" key="5">
    <source>
        <dbReference type="PROSITE" id="PS50977"/>
    </source>
</evidence>
<evidence type="ECO:0000256" key="3">
    <source>
        <dbReference type="ARBA" id="ARBA00023163"/>
    </source>
</evidence>
<comment type="caution">
    <text evidence="6">The sequence shown here is derived from an EMBL/GenBank/DDBJ whole genome shotgun (WGS) entry which is preliminary data.</text>
</comment>
<dbReference type="SUPFAM" id="SSF46689">
    <property type="entry name" value="Homeodomain-like"/>
    <property type="match status" value="1"/>
</dbReference>
<dbReference type="GO" id="GO:0000976">
    <property type="term" value="F:transcription cis-regulatory region binding"/>
    <property type="evidence" value="ECO:0007669"/>
    <property type="project" value="TreeGrafter"/>
</dbReference>
<dbReference type="PRINTS" id="PR00455">
    <property type="entry name" value="HTHTETR"/>
</dbReference>
<dbReference type="GO" id="GO:0003700">
    <property type="term" value="F:DNA-binding transcription factor activity"/>
    <property type="evidence" value="ECO:0007669"/>
    <property type="project" value="TreeGrafter"/>
</dbReference>
<dbReference type="Pfam" id="PF00440">
    <property type="entry name" value="TetR_N"/>
    <property type="match status" value="1"/>
</dbReference>